<proteinExistence type="inferred from homology"/>
<dbReference type="PROSITE" id="PS50111">
    <property type="entry name" value="CHEMOTAXIS_TRANSDUC_2"/>
    <property type="match status" value="1"/>
</dbReference>
<dbReference type="FunFam" id="1.10.287.950:FF:000001">
    <property type="entry name" value="Methyl-accepting chemotaxis sensory transducer"/>
    <property type="match status" value="1"/>
</dbReference>
<evidence type="ECO:0000256" key="9">
    <source>
        <dbReference type="SAM" id="Phobius"/>
    </source>
</evidence>
<protein>
    <submittedName>
        <fullName evidence="11">Methyl-accepting chemotaxis sensory transducer with Cache sensor</fullName>
    </submittedName>
</protein>
<dbReference type="GO" id="GO:0005886">
    <property type="term" value="C:plasma membrane"/>
    <property type="evidence" value="ECO:0007669"/>
    <property type="project" value="UniProtKB-SubCell"/>
</dbReference>
<dbReference type="PRINTS" id="PR00260">
    <property type="entry name" value="CHEMTRNSDUCR"/>
</dbReference>
<dbReference type="Gene3D" id="1.10.287.950">
    <property type="entry name" value="Methyl-accepting chemotaxis protein"/>
    <property type="match status" value="1"/>
</dbReference>
<dbReference type="PANTHER" id="PTHR43531">
    <property type="entry name" value="PROTEIN ICFG"/>
    <property type="match status" value="1"/>
</dbReference>
<dbReference type="EMBL" id="FSRU01000001">
    <property type="protein sequence ID" value="SIO04474.1"/>
    <property type="molecule type" value="Genomic_DNA"/>
</dbReference>
<dbReference type="GO" id="GO:0004888">
    <property type="term" value="F:transmembrane signaling receptor activity"/>
    <property type="evidence" value="ECO:0007669"/>
    <property type="project" value="InterPro"/>
</dbReference>
<evidence type="ECO:0000256" key="3">
    <source>
        <dbReference type="ARBA" id="ARBA00022481"/>
    </source>
</evidence>
<keyword evidence="6 9" id="KW-0472">Membrane</keyword>
<evidence type="ECO:0000313" key="12">
    <source>
        <dbReference type="Proteomes" id="UP000185151"/>
    </source>
</evidence>
<keyword evidence="4 9" id="KW-0812">Transmembrane</keyword>
<dbReference type="Pfam" id="PF00015">
    <property type="entry name" value="MCPsignal"/>
    <property type="match status" value="1"/>
</dbReference>
<evidence type="ECO:0000259" key="10">
    <source>
        <dbReference type="PROSITE" id="PS50111"/>
    </source>
</evidence>
<evidence type="ECO:0000256" key="2">
    <source>
        <dbReference type="ARBA" id="ARBA00022475"/>
    </source>
</evidence>
<evidence type="ECO:0000256" key="6">
    <source>
        <dbReference type="ARBA" id="ARBA00023136"/>
    </source>
</evidence>
<dbReference type="InterPro" id="IPR051310">
    <property type="entry name" value="MCP_chemotaxis"/>
</dbReference>
<dbReference type="SMART" id="SM00283">
    <property type="entry name" value="MA"/>
    <property type="match status" value="1"/>
</dbReference>
<evidence type="ECO:0000256" key="1">
    <source>
        <dbReference type="ARBA" id="ARBA00004651"/>
    </source>
</evidence>
<dbReference type="InterPro" id="IPR033480">
    <property type="entry name" value="sCache_2"/>
</dbReference>
<accession>A0A1N6GAE6</accession>
<dbReference type="Pfam" id="PF17200">
    <property type="entry name" value="sCache_2"/>
    <property type="match status" value="1"/>
</dbReference>
<dbReference type="InterPro" id="IPR004089">
    <property type="entry name" value="MCPsignal_dom"/>
</dbReference>
<gene>
    <name evidence="11" type="ORF">SAMN05444165_0652</name>
</gene>
<evidence type="ECO:0000256" key="8">
    <source>
        <dbReference type="PROSITE-ProRule" id="PRU00284"/>
    </source>
</evidence>
<dbReference type="RefSeq" id="WP_074294203.1">
    <property type="nucleotide sequence ID" value="NZ_FSRU01000001.1"/>
</dbReference>
<name>A0A1N6GAE6_9BURK</name>
<keyword evidence="2" id="KW-1003">Cell membrane</keyword>
<keyword evidence="12" id="KW-1185">Reference proteome</keyword>
<evidence type="ECO:0000256" key="4">
    <source>
        <dbReference type="ARBA" id="ARBA00022692"/>
    </source>
</evidence>
<comment type="subcellular location">
    <subcellularLocation>
        <location evidence="1">Cell membrane</location>
        <topology evidence="1">Multi-pass membrane protein</topology>
    </subcellularLocation>
</comment>
<sequence>MRMLTFKQRLWIPLGLSLLCLVCVAAFGAWQAYQARLQERERALKDAGDIAMQITLRYAALADKGTLPLAEAKKQALAELRIIRYGQDGYISIVDSASHAVMNPSKPETEGKYFGDYRDANGKYVYRAMAAIAQGSGEGFVDYATPRLGSSRPVRKRSHVLTYKPWDWSFITGAYLDDIDNAFIASLIQLAIAVSVIGAALSFIVYLVNRSLFRTIGGAPEYVAEVVQATASGDLSYPIRLNEGDAHSLLFRAREMQTRLRETVVTIVEAAQTIGTSTNQISAGNADLSARTEQQAASLQETAASMERLTAVVRQNAENAQQASLLAGGASSSAIRGSEVVSEVVATMDQIQTSTEHINEILGIIEGIAFQTNILALNAAVEAARAGENGKGFAVVAAEVRNLAQRSSVSAKDIKKLIDASGSHVEKGATLVGNAGRCMDEILVSVQRVAAIMQEIASASAEQSDGIVQVGHAVAQIDEATQRNAALVEESASASLSMREQAQGLAESVSTFKL</sequence>
<feature type="domain" description="Methyl-accepting transducer" evidence="10">
    <location>
        <begin position="270"/>
        <end position="499"/>
    </location>
</feature>
<dbReference type="PANTHER" id="PTHR43531:SF14">
    <property type="entry name" value="METHYL-ACCEPTING CHEMOTAXIS PROTEIN I-RELATED"/>
    <property type="match status" value="1"/>
</dbReference>
<dbReference type="Gene3D" id="3.30.450.20">
    <property type="entry name" value="PAS domain"/>
    <property type="match status" value="1"/>
</dbReference>
<keyword evidence="8" id="KW-0807">Transducer</keyword>
<dbReference type="SUPFAM" id="SSF58104">
    <property type="entry name" value="Methyl-accepting chemotaxis protein (MCP) signaling domain"/>
    <property type="match status" value="1"/>
</dbReference>
<dbReference type="CDD" id="cd18774">
    <property type="entry name" value="PDC2_HK_sensor"/>
    <property type="match status" value="1"/>
</dbReference>
<keyword evidence="3" id="KW-0488">Methylation</keyword>
<organism evidence="11 12">
    <name type="scientific">Paraburkholderia phenazinium</name>
    <dbReference type="NCBI Taxonomy" id="60549"/>
    <lineage>
        <taxon>Bacteria</taxon>
        <taxon>Pseudomonadati</taxon>
        <taxon>Pseudomonadota</taxon>
        <taxon>Betaproteobacteria</taxon>
        <taxon>Burkholderiales</taxon>
        <taxon>Burkholderiaceae</taxon>
        <taxon>Paraburkholderia</taxon>
    </lineage>
</organism>
<reference evidence="11 12" key="1">
    <citation type="submission" date="2016-11" db="EMBL/GenBank/DDBJ databases">
        <authorList>
            <person name="Jaros S."/>
            <person name="Januszkiewicz K."/>
            <person name="Wedrychowicz H."/>
        </authorList>
    </citation>
    <scope>NUCLEOTIDE SEQUENCE [LARGE SCALE GENOMIC DNA]</scope>
    <source>
        <strain evidence="11 12">GAS95</strain>
    </source>
</reference>
<comment type="similarity">
    <text evidence="7">Belongs to the methyl-accepting chemotaxis (MCP) protein family.</text>
</comment>
<dbReference type="Proteomes" id="UP000185151">
    <property type="component" value="Unassembled WGS sequence"/>
</dbReference>
<dbReference type="SMART" id="SM01049">
    <property type="entry name" value="Cache_2"/>
    <property type="match status" value="1"/>
</dbReference>
<dbReference type="GO" id="GO:0007165">
    <property type="term" value="P:signal transduction"/>
    <property type="evidence" value="ECO:0007669"/>
    <property type="project" value="UniProtKB-KW"/>
</dbReference>
<dbReference type="CDD" id="cd11386">
    <property type="entry name" value="MCP_signal"/>
    <property type="match status" value="1"/>
</dbReference>
<keyword evidence="5 9" id="KW-1133">Transmembrane helix</keyword>
<evidence type="ECO:0000313" key="11">
    <source>
        <dbReference type="EMBL" id="SIO04474.1"/>
    </source>
</evidence>
<evidence type="ECO:0000256" key="7">
    <source>
        <dbReference type="ARBA" id="ARBA00029447"/>
    </source>
</evidence>
<dbReference type="InterPro" id="IPR004090">
    <property type="entry name" value="Chemotax_Me-accpt_rcpt"/>
</dbReference>
<evidence type="ECO:0000256" key="5">
    <source>
        <dbReference type="ARBA" id="ARBA00022989"/>
    </source>
</evidence>
<feature type="transmembrane region" description="Helical" evidence="9">
    <location>
        <begin position="187"/>
        <end position="208"/>
    </location>
</feature>
<dbReference type="GO" id="GO:0006935">
    <property type="term" value="P:chemotaxis"/>
    <property type="evidence" value="ECO:0007669"/>
    <property type="project" value="InterPro"/>
</dbReference>
<dbReference type="AlphaFoldDB" id="A0A1N6GAE6"/>